<evidence type="ECO:0000313" key="1">
    <source>
        <dbReference type="EMBL" id="MDZ5760614.1"/>
    </source>
</evidence>
<sequence length="93" mass="10736">MTVGVKVRNEVYIDRKHAVIMNKINTKKAVRVEIKAFYLKEKCAHRQGNYSITDFKDGHNLIVISGDTSRTFRIRAAKFNTTRQRLVVLLAND</sequence>
<comment type="caution">
    <text evidence="1">The sequence shown here is derived from an EMBL/GenBank/DDBJ whole genome shotgun (WGS) entry which is preliminary data.</text>
</comment>
<evidence type="ECO:0000313" key="2">
    <source>
        <dbReference type="Proteomes" id="UP001290462"/>
    </source>
</evidence>
<gene>
    <name evidence="1" type="ORF">RAK27_18395</name>
</gene>
<dbReference type="Proteomes" id="UP001290462">
    <property type="component" value="Unassembled WGS sequence"/>
</dbReference>
<name>A0AAW9JZ74_CARML</name>
<reference evidence="1" key="1">
    <citation type="submission" date="2023-08" db="EMBL/GenBank/DDBJ databases">
        <title>Genomic characterization of piscicolin 126 produced by Carnobacterium maltaromaticum CM22 strain isolated from salmon (Salmo salar).</title>
        <authorList>
            <person name="Gonzalez-Gragera E."/>
            <person name="Garcia-Lopez J.D."/>
            <person name="Teso-Perez C."/>
            <person name="Gimenez-Hernandez I."/>
            <person name="Peralta-Sanchez J.M."/>
            <person name="Valdivia E."/>
            <person name="Montalban-Lopez M."/>
            <person name="Martin-Platero A.M."/>
            <person name="Banos A."/>
            <person name="Martinez-Bueno M."/>
        </authorList>
    </citation>
    <scope>NUCLEOTIDE SEQUENCE</scope>
    <source>
        <strain evidence="1">CM22</strain>
    </source>
</reference>
<proteinExistence type="predicted"/>
<organism evidence="1 2">
    <name type="scientific">Carnobacterium maltaromaticum</name>
    <name type="common">Carnobacterium piscicola</name>
    <dbReference type="NCBI Taxonomy" id="2751"/>
    <lineage>
        <taxon>Bacteria</taxon>
        <taxon>Bacillati</taxon>
        <taxon>Bacillota</taxon>
        <taxon>Bacilli</taxon>
        <taxon>Lactobacillales</taxon>
        <taxon>Carnobacteriaceae</taxon>
        <taxon>Carnobacterium</taxon>
    </lineage>
</organism>
<dbReference type="RefSeq" id="WP_318589597.1">
    <property type="nucleotide sequence ID" value="NZ_JAVBVO010000024.1"/>
</dbReference>
<accession>A0AAW9JZ74</accession>
<dbReference type="AlphaFoldDB" id="A0AAW9JZ74"/>
<protein>
    <submittedName>
        <fullName evidence="1">Uncharacterized protein</fullName>
    </submittedName>
</protein>
<dbReference type="EMBL" id="JAVBVO010000024">
    <property type="protein sequence ID" value="MDZ5760614.1"/>
    <property type="molecule type" value="Genomic_DNA"/>
</dbReference>